<sequence>MSEQDFFVHKNLRTEREEKVSIAEIRSTRQSDYDISLETFEKGATTNYFYRYTLNKNSAFSMNTQESKYFEKFNLLHAQNYFVLICPLKGELSVNLDGHVVKLNEGDVCIVDKNLFHTEVARQNEVQTFFLNISADLMRQLFNNRFVYFHRSGAVFDFFQQTLDETTTEKQALILKRNYSPAKIASVLVGFSAIEAEFKVKQSGFVFMLKGLLVRLLDALANGNLYTGSAIRVLSPERNIVIQQVKQLIDLREAKISYVDLGAALKYNGNYLNRLFQKEYGLSIKQYSNIVCIRRADYLLINSNKSVKEIISQLGFTNRTSFNRLFQQKHGMGPAEYRKEHQVH</sequence>
<proteinExistence type="predicted"/>
<dbReference type="Pfam" id="PF12833">
    <property type="entry name" value="HTH_18"/>
    <property type="match status" value="1"/>
</dbReference>
<dbReference type="PANTHER" id="PTHR43280:SF31">
    <property type="entry name" value="TRANSCRIPTIONAL REGULATORY PROTEIN"/>
    <property type="match status" value="1"/>
</dbReference>
<dbReference type="SUPFAM" id="SSF51182">
    <property type="entry name" value="RmlC-like cupins"/>
    <property type="match status" value="1"/>
</dbReference>
<keyword evidence="1" id="KW-0805">Transcription regulation</keyword>
<evidence type="ECO:0000313" key="6">
    <source>
        <dbReference type="Proteomes" id="UP001596283"/>
    </source>
</evidence>
<dbReference type="Gene3D" id="1.10.10.60">
    <property type="entry name" value="Homeodomain-like"/>
    <property type="match status" value="2"/>
</dbReference>
<dbReference type="PANTHER" id="PTHR43280">
    <property type="entry name" value="ARAC-FAMILY TRANSCRIPTIONAL REGULATOR"/>
    <property type="match status" value="1"/>
</dbReference>
<protein>
    <submittedName>
        <fullName evidence="5">Helix-turn-helix domain-containing protein</fullName>
    </submittedName>
</protein>
<gene>
    <name evidence="5" type="ORF">ACFP1C_10235</name>
</gene>
<dbReference type="PROSITE" id="PS01124">
    <property type="entry name" value="HTH_ARAC_FAMILY_2"/>
    <property type="match status" value="1"/>
</dbReference>
<dbReference type="InterPro" id="IPR009057">
    <property type="entry name" value="Homeodomain-like_sf"/>
</dbReference>
<dbReference type="InterPro" id="IPR018060">
    <property type="entry name" value="HTH_AraC"/>
</dbReference>
<keyword evidence="2" id="KW-0238">DNA-binding</keyword>
<organism evidence="5 6">
    <name type="scientific">Levilactobacillus fujinensis</name>
    <dbReference type="NCBI Taxonomy" id="2486024"/>
    <lineage>
        <taxon>Bacteria</taxon>
        <taxon>Bacillati</taxon>
        <taxon>Bacillota</taxon>
        <taxon>Bacilli</taxon>
        <taxon>Lactobacillales</taxon>
        <taxon>Lactobacillaceae</taxon>
        <taxon>Levilactobacillus</taxon>
    </lineage>
</organism>
<accession>A0ABW1THA3</accession>
<evidence type="ECO:0000313" key="5">
    <source>
        <dbReference type="EMBL" id="MFC6261318.1"/>
    </source>
</evidence>
<dbReference type="SUPFAM" id="SSF46689">
    <property type="entry name" value="Homeodomain-like"/>
    <property type="match status" value="1"/>
</dbReference>
<evidence type="ECO:0000256" key="2">
    <source>
        <dbReference type="ARBA" id="ARBA00023125"/>
    </source>
</evidence>
<dbReference type="SMART" id="SM00342">
    <property type="entry name" value="HTH_ARAC"/>
    <property type="match status" value="1"/>
</dbReference>
<name>A0ABW1THA3_9LACO</name>
<keyword evidence="6" id="KW-1185">Reference proteome</keyword>
<feature type="domain" description="HTH araC/xylS-type" evidence="4">
    <location>
        <begin position="243"/>
        <end position="340"/>
    </location>
</feature>
<evidence type="ECO:0000256" key="3">
    <source>
        <dbReference type="ARBA" id="ARBA00023163"/>
    </source>
</evidence>
<evidence type="ECO:0000259" key="4">
    <source>
        <dbReference type="PROSITE" id="PS01124"/>
    </source>
</evidence>
<evidence type="ECO:0000256" key="1">
    <source>
        <dbReference type="ARBA" id="ARBA00023015"/>
    </source>
</evidence>
<dbReference type="InterPro" id="IPR011051">
    <property type="entry name" value="RmlC_Cupin_sf"/>
</dbReference>
<reference evidence="6" key="1">
    <citation type="journal article" date="2019" name="Int. J. Syst. Evol. Microbiol.">
        <title>The Global Catalogue of Microorganisms (GCM) 10K type strain sequencing project: providing services to taxonomists for standard genome sequencing and annotation.</title>
        <authorList>
            <consortium name="The Broad Institute Genomics Platform"/>
            <consortium name="The Broad Institute Genome Sequencing Center for Infectious Disease"/>
            <person name="Wu L."/>
            <person name="Ma J."/>
        </authorList>
    </citation>
    <scope>NUCLEOTIDE SEQUENCE [LARGE SCALE GENOMIC DNA]</scope>
    <source>
        <strain evidence="6">CCM 8908</strain>
    </source>
</reference>
<dbReference type="Proteomes" id="UP001596283">
    <property type="component" value="Unassembled WGS sequence"/>
</dbReference>
<keyword evidence="3" id="KW-0804">Transcription</keyword>
<dbReference type="RefSeq" id="WP_125686456.1">
    <property type="nucleotide sequence ID" value="NZ_JBHSSI010000061.1"/>
</dbReference>
<dbReference type="EMBL" id="JBHSSI010000061">
    <property type="protein sequence ID" value="MFC6261318.1"/>
    <property type="molecule type" value="Genomic_DNA"/>
</dbReference>
<comment type="caution">
    <text evidence="5">The sequence shown here is derived from an EMBL/GenBank/DDBJ whole genome shotgun (WGS) entry which is preliminary data.</text>
</comment>